<gene>
    <name evidence="2" type="ORF">CLUP02_16045</name>
</gene>
<dbReference type="AlphaFoldDB" id="A0A9Q8WPS9"/>
<dbReference type="GeneID" id="73349979"/>
<feature type="compositionally biased region" description="Basic and acidic residues" evidence="1">
    <location>
        <begin position="318"/>
        <end position="328"/>
    </location>
</feature>
<evidence type="ECO:0000313" key="3">
    <source>
        <dbReference type="Proteomes" id="UP000830671"/>
    </source>
</evidence>
<feature type="compositionally biased region" description="Polar residues" evidence="1">
    <location>
        <begin position="365"/>
        <end position="382"/>
    </location>
</feature>
<keyword evidence="3" id="KW-1185">Reference proteome</keyword>
<dbReference type="RefSeq" id="XP_049152116.1">
    <property type="nucleotide sequence ID" value="XM_049294969.1"/>
</dbReference>
<dbReference type="Proteomes" id="UP000830671">
    <property type="component" value="Chromosome 9"/>
</dbReference>
<evidence type="ECO:0000313" key="2">
    <source>
        <dbReference type="EMBL" id="UQC90515.1"/>
    </source>
</evidence>
<sequence>MDTYMDAQFESHTLPLHSTGYVVYAVSVRQSYVWGRYAYQTGAAQSLRNDPWFLDSCGSVFSSVARPGLVWFGGQRSSLRASVRTCCFAIFALMPPAIDALSVMVSKQTITTLELAFHARRTWLAIGQFCPKLALETNWRQGETGTGSSPKTTLPSSSFYSAKAQDLRRRATQNGECTGGDGGPASQKTAVELLEPYQNASSQLFSLDKVPCLAMGWLLPLYGVRIRSFSVVSLTRSLFTNYESEIGPQTHDFRAPGRDYGSKRTCASHCVPSVTKARKPWDIHRGPSPLGAEEGKNAFPDLILVTWAGNFRTFDATEPDRGNDETQRLRTTPRTRVEDVKEGGSSDRERESDAAQQGRAVPTQGLASRTNGTDKNGSTVDVEQRAVQTYSLAESVRIGAGGGVMRYSSQGSVSHLNAFRERLSDSGAGIQANVVLGLAEVKKYSAKCNKKRGNSKVSAQTTQSLDLAPSHAMGIYRGSNLCMSFPHVQGSRACGVPAYQAMSGHFFSCIHLFHFFNQIDGREFGTQPIGLHVAQPLSCGDHSEIVCQGETTERRIPMPFRTILLALTSQHSKQSAVTVHQVQPGSSDAEAIISDEIDKQICAVFFGLISYPSFRLRFPHPGSFESQRGSTWLSTADMDSPLGVPRRVDYRPILGDPPQAGVFPTGLSFHHVENVIRFNGGATGRRFLPFHYSSTGAALSVSPGRLPPGPVTGSIADGW</sequence>
<feature type="compositionally biased region" description="Basic and acidic residues" evidence="1">
    <location>
        <begin position="335"/>
        <end position="353"/>
    </location>
</feature>
<protein>
    <submittedName>
        <fullName evidence="2">Uncharacterized protein</fullName>
    </submittedName>
</protein>
<dbReference type="EMBL" id="CP019481">
    <property type="protein sequence ID" value="UQC90515.1"/>
    <property type="molecule type" value="Genomic_DNA"/>
</dbReference>
<evidence type="ECO:0000256" key="1">
    <source>
        <dbReference type="SAM" id="MobiDB-lite"/>
    </source>
</evidence>
<name>A0A9Q8WPS9_9PEZI</name>
<dbReference type="KEGG" id="clup:CLUP02_16045"/>
<organism evidence="2 3">
    <name type="scientific">Colletotrichum lupini</name>
    <dbReference type="NCBI Taxonomy" id="145971"/>
    <lineage>
        <taxon>Eukaryota</taxon>
        <taxon>Fungi</taxon>
        <taxon>Dikarya</taxon>
        <taxon>Ascomycota</taxon>
        <taxon>Pezizomycotina</taxon>
        <taxon>Sordariomycetes</taxon>
        <taxon>Hypocreomycetidae</taxon>
        <taxon>Glomerellales</taxon>
        <taxon>Glomerellaceae</taxon>
        <taxon>Colletotrichum</taxon>
        <taxon>Colletotrichum acutatum species complex</taxon>
    </lineage>
</organism>
<proteinExistence type="predicted"/>
<feature type="region of interest" description="Disordered" evidence="1">
    <location>
        <begin position="314"/>
        <end position="382"/>
    </location>
</feature>
<reference evidence="2" key="1">
    <citation type="journal article" date="2021" name="Mol. Plant Microbe Interact.">
        <title>Complete Genome Sequence of the Plant-Pathogenic Fungus Colletotrichum lupini.</title>
        <authorList>
            <person name="Baroncelli R."/>
            <person name="Pensec F."/>
            <person name="Da Lio D."/>
            <person name="Boufleur T."/>
            <person name="Vicente I."/>
            <person name="Sarrocco S."/>
            <person name="Picot A."/>
            <person name="Baraldi E."/>
            <person name="Sukno S."/>
            <person name="Thon M."/>
            <person name="Le Floch G."/>
        </authorList>
    </citation>
    <scope>NUCLEOTIDE SEQUENCE</scope>
    <source>
        <strain evidence="2">IMI 504893</strain>
    </source>
</reference>
<accession>A0A9Q8WPS9</accession>